<feature type="domain" description="Sulfotransferase" evidence="4">
    <location>
        <begin position="140"/>
        <end position="268"/>
    </location>
</feature>
<dbReference type="Pfam" id="PF00685">
    <property type="entry name" value="Sulfotransfer_1"/>
    <property type="match status" value="2"/>
</dbReference>
<dbReference type="Gene3D" id="3.40.50.300">
    <property type="entry name" value="P-loop containing nucleotide triphosphate hydrolases"/>
    <property type="match status" value="2"/>
</dbReference>
<reference evidence="5" key="1">
    <citation type="submission" date="2023-02" db="EMBL/GenBank/DDBJ databases">
        <title>Genome of toxic invasive species Heracleum sosnowskyi carries increased number of genes despite the absence of recent whole-genome duplications.</title>
        <authorList>
            <person name="Schelkunov M."/>
            <person name="Shtratnikova V."/>
            <person name="Makarenko M."/>
            <person name="Klepikova A."/>
            <person name="Omelchenko D."/>
            <person name="Novikova G."/>
            <person name="Obukhova E."/>
            <person name="Bogdanov V."/>
            <person name="Penin A."/>
            <person name="Logacheva M."/>
        </authorList>
    </citation>
    <scope>NUCLEOTIDE SEQUENCE</scope>
    <source>
        <strain evidence="5">Hsosn_3</strain>
        <tissue evidence="5">Leaf</tissue>
    </source>
</reference>
<reference evidence="5" key="2">
    <citation type="submission" date="2023-05" db="EMBL/GenBank/DDBJ databases">
        <authorList>
            <person name="Schelkunov M.I."/>
        </authorList>
    </citation>
    <scope>NUCLEOTIDE SEQUENCE</scope>
    <source>
        <strain evidence="5">Hsosn_3</strain>
        <tissue evidence="5">Leaf</tissue>
    </source>
</reference>
<dbReference type="EMBL" id="JAUIZM010000005">
    <property type="protein sequence ID" value="KAK1385401.1"/>
    <property type="molecule type" value="Genomic_DNA"/>
</dbReference>
<dbReference type="Proteomes" id="UP001237642">
    <property type="component" value="Unassembled WGS sequence"/>
</dbReference>
<keyword evidence="6" id="KW-1185">Reference proteome</keyword>
<comment type="caution">
    <text evidence="5">The sequence shown here is derived from an EMBL/GenBank/DDBJ whole genome shotgun (WGS) entry which is preliminary data.</text>
</comment>
<dbReference type="PANTHER" id="PTHR11783">
    <property type="entry name" value="SULFOTRANSFERASE SULT"/>
    <property type="match status" value="1"/>
</dbReference>
<dbReference type="SUPFAM" id="SSF52540">
    <property type="entry name" value="P-loop containing nucleoside triphosphate hydrolases"/>
    <property type="match status" value="1"/>
</dbReference>
<keyword evidence="2 3" id="KW-0808">Transferase</keyword>
<proteinExistence type="inferred from homology"/>
<organism evidence="5 6">
    <name type="scientific">Heracleum sosnowskyi</name>
    <dbReference type="NCBI Taxonomy" id="360622"/>
    <lineage>
        <taxon>Eukaryota</taxon>
        <taxon>Viridiplantae</taxon>
        <taxon>Streptophyta</taxon>
        <taxon>Embryophyta</taxon>
        <taxon>Tracheophyta</taxon>
        <taxon>Spermatophyta</taxon>
        <taxon>Magnoliopsida</taxon>
        <taxon>eudicotyledons</taxon>
        <taxon>Gunneridae</taxon>
        <taxon>Pentapetalae</taxon>
        <taxon>asterids</taxon>
        <taxon>campanulids</taxon>
        <taxon>Apiales</taxon>
        <taxon>Apiaceae</taxon>
        <taxon>Apioideae</taxon>
        <taxon>apioid superclade</taxon>
        <taxon>Tordylieae</taxon>
        <taxon>Tordyliinae</taxon>
        <taxon>Heracleum</taxon>
    </lineage>
</organism>
<sequence>MTNSSAQELFSSLPREEGINSDYSYKYQGFWHRPSGLQGLIDCQQHFQARKNDIFLVTSPKSGTAWLKTILYALINRETCSPQDHLHPLLKISPHELVPFLEVLKPSDYESVSNSSDKSITRIFGSHIPTVSLPKSIMERGSSHAGPIWDHILGYWKESLERPHKVLFMRYEEMTDEPQLQLRRLAHFIGKPFSQEEDNSGLLDQIIELCSFVSMSKLEVNKTGYLMGKVRNDTFFRSGVVGDWRNHLTAEMASELDRITEEKFNGSGLSMT</sequence>
<gene>
    <name evidence="5" type="ORF">POM88_023136</name>
</gene>
<comment type="similarity">
    <text evidence="1 3">Belongs to the sulfotransferase 1 family.</text>
</comment>
<evidence type="ECO:0000313" key="5">
    <source>
        <dbReference type="EMBL" id="KAK1385401.1"/>
    </source>
</evidence>
<evidence type="ECO:0000256" key="1">
    <source>
        <dbReference type="ARBA" id="ARBA00005771"/>
    </source>
</evidence>
<evidence type="ECO:0000256" key="2">
    <source>
        <dbReference type="ARBA" id="ARBA00022679"/>
    </source>
</evidence>
<dbReference type="InterPro" id="IPR027417">
    <property type="entry name" value="P-loop_NTPase"/>
</dbReference>
<accession>A0AAD8IH20</accession>
<protein>
    <recommendedName>
        <fullName evidence="3">Sulfotransferase</fullName>
        <ecNumber evidence="3">2.8.2.-</ecNumber>
    </recommendedName>
</protein>
<dbReference type="AlphaFoldDB" id="A0AAD8IH20"/>
<evidence type="ECO:0000313" key="6">
    <source>
        <dbReference type="Proteomes" id="UP001237642"/>
    </source>
</evidence>
<dbReference type="InterPro" id="IPR000863">
    <property type="entry name" value="Sulfotransferase_dom"/>
</dbReference>
<feature type="domain" description="Sulfotransferase" evidence="4">
    <location>
        <begin position="52"/>
        <end position="139"/>
    </location>
</feature>
<evidence type="ECO:0000259" key="4">
    <source>
        <dbReference type="Pfam" id="PF00685"/>
    </source>
</evidence>
<dbReference type="GO" id="GO:0008146">
    <property type="term" value="F:sulfotransferase activity"/>
    <property type="evidence" value="ECO:0007669"/>
    <property type="project" value="InterPro"/>
</dbReference>
<dbReference type="EC" id="2.8.2.-" evidence="3"/>
<evidence type="ECO:0000256" key="3">
    <source>
        <dbReference type="RuleBase" id="RU361155"/>
    </source>
</evidence>
<name>A0AAD8IH20_9APIA</name>